<organism evidence="1 2">
    <name type="scientific">Nonomuraea rubra</name>
    <dbReference type="NCBI Taxonomy" id="46180"/>
    <lineage>
        <taxon>Bacteria</taxon>
        <taxon>Bacillati</taxon>
        <taxon>Actinomycetota</taxon>
        <taxon>Actinomycetes</taxon>
        <taxon>Streptosporangiales</taxon>
        <taxon>Streptosporangiaceae</taxon>
        <taxon>Nonomuraea</taxon>
    </lineage>
</organism>
<dbReference type="RefSeq" id="WP_185101835.1">
    <property type="nucleotide sequence ID" value="NZ_BAAAXY010000221.1"/>
</dbReference>
<dbReference type="EMBL" id="JACHMI010000001">
    <property type="protein sequence ID" value="MBB6547151.1"/>
    <property type="molecule type" value="Genomic_DNA"/>
</dbReference>
<sequence>MKPKTGHVSAACAGGVPSCTLGSWANRHRIAHAQDEQPVSGPDRIRIRMLERENAEPREKLIFPKKRRLPRVRDSMALATYELIDAKKARHSIVKMCAWLDVSRSGYYEWRERPASATARRRTLLTASVAETFAGAERPGIKLVGDITYVRTDETGPAESSANTHKRLALHGLNFRQAQDHHGWLSLQKPCAGRHL</sequence>
<evidence type="ECO:0000313" key="2">
    <source>
        <dbReference type="Proteomes" id="UP000565579"/>
    </source>
</evidence>
<evidence type="ECO:0008006" key="3">
    <source>
        <dbReference type="Google" id="ProtNLM"/>
    </source>
</evidence>
<accession>A0A7X0NPF5</accession>
<proteinExistence type="predicted"/>
<comment type="caution">
    <text evidence="1">The sequence shown here is derived from an EMBL/GenBank/DDBJ whole genome shotgun (WGS) entry which is preliminary data.</text>
</comment>
<protein>
    <recommendedName>
        <fullName evidence="3">IS3 family transposase</fullName>
    </recommendedName>
</protein>
<name>A0A7X0NPF5_9ACTN</name>
<gene>
    <name evidence="1" type="ORF">HD593_001946</name>
</gene>
<dbReference type="AlphaFoldDB" id="A0A7X0NPF5"/>
<dbReference type="Proteomes" id="UP000565579">
    <property type="component" value="Unassembled WGS sequence"/>
</dbReference>
<keyword evidence="2" id="KW-1185">Reference proteome</keyword>
<reference evidence="1 2" key="1">
    <citation type="submission" date="2020-08" db="EMBL/GenBank/DDBJ databases">
        <title>Sequencing the genomes of 1000 actinobacteria strains.</title>
        <authorList>
            <person name="Klenk H.-P."/>
        </authorList>
    </citation>
    <scope>NUCLEOTIDE SEQUENCE [LARGE SCALE GENOMIC DNA]</scope>
    <source>
        <strain evidence="1 2">DSM 43768</strain>
    </source>
</reference>
<evidence type="ECO:0000313" key="1">
    <source>
        <dbReference type="EMBL" id="MBB6547151.1"/>
    </source>
</evidence>